<evidence type="ECO:0000256" key="2">
    <source>
        <dbReference type="SAM" id="Phobius"/>
    </source>
</evidence>
<name>A0AAE3HCS2_9FIRM</name>
<evidence type="ECO:0000256" key="1">
    <source>
        <dbReference type="SAM" id="Coils"/>
    </source>
</evidence>
<keyword evidence="2" id="KW-1133">Transmembrane helix</keyword>
<comment type="caution">
    <text evidence="3">The sequence shown here is derived from an EMBL/GenBank/DDBJ whole genome shotgun (WGS) entry which is preliminary data.</text>
</comment>
<dbReference type="EMBL" id="JANKAS010000002">
    <property type="protein sequence ID" value="MCR1898032.1"/>
    <property type="molecule type" value="Genomic_DNA"/>
</dbReference>
<proteinExistence type="predicted"/>
<dbReference type="GO" id="GO:0016020">
    <property type="term" value="C:membrane"/>
    <property type="evidence" value="ECO:0007669"/>
    <property type="project" value="InterPro"/>
</dbReference>
<accession>A0AAE3HCS2</accession>
<gene>
    <name evidence="3" type="ORF">NSA47_03385</name>
</gene>
<dbReference type="InterPro" id="IPR021522">
    <property type="entry name" value="MctB"/>
</dbReference>
<reference evidence="3" key="1">
    <citation type="submission" date="2022-07" db="EMBL/GenBank/DDBJ databases">
        <title>Enhanced cultured diversity of the mouse gut microbiota enables custom-made synthetic communities.</title>
        <authorList>
            <person name="Afrizal A."/>
        </authorList>
    </citation>
    <scope>NUCLEOTIDE SEQUENCE</scope>
    <source>
        <strain evidence="3">DSM 28593</strain>
    </source>
</reference>
<evidence type="ECO:0000313" key="3">
    <source>
        <dbReference type="EMBL" id="MCR1898032.1"/>
    </source>
</evidence>
<dbReference type="GO" id="GO:0055070">
    <property type="term" value="P:copper ion homeostasis"/>
    <property type="evidence" value="ECO:0007669"/>
    <property type="project" value="InterPro"/>
</dbReference>
<feature type="coiled-coil region" evidence="1">
    <location>
        <begin position="35"/>
        <end position="76"/>
    </location>
</feature>
<keyword evidence="4" id="KW-1185">Reference proteome</keyword>
<dbReference type="AlphaFoldDB" id="A0AAE3HCS2"/>
<protein>
    <submittedName>
        <fullName evidence="3">Copper transporter</fullName>
    </submittedName>
</protein>
<keyword evidence="2" id="KW-0812">Transmembrane</keyword>
<sequence>MLNIRYLIVSLAAVFLALGIGIFIGFMFDGQEIFINQQETLVRQLESKFGEIREEKEVLEEEIELQRKQLKNYEEYSENTLPLLINTKLQDTNIAIIETNDDYIYNGIISPIEKAQGNITSITYVKKDFLLEDSKMLEEVYDYFVNKKGISIDKNNFIQYLSDELARAILDQDEEILQYLKEKEIIEIKGDYSSTIDYFIIAGGSASEKTKTIEKIDIPFIKKAKQYNIPIVGIEQSNVRYSYMDAYRKEKISTIDNVDTIIGQYSLIQVMQGQEGNFGFKTSADRLIP</sequence>
<dbReference type="Pfam" id="PF11382">
    <property type="entry name" value="MctB"/>
    <property type="match status" value="1"/>
</dbReference>
<dbReference type="RefSeq" id="WP_257529496.1">
    <property type="nucleotide sequence ID" value="NZ_JANKAS010000002.1"/>
</dbReference>
<evidence type="ECO:0000313" key="4">
    <source>
        <dbReference type="Proteomes" id="UP001205748"/>
    </source>
</evidence>
<dbReference type="Proteomes" id="UP001205748">
    <property type="component" value="Unassembled WGS sequence"/>
</dbReference>
<organism evidence="3 4">
    <name type="scientific">Irregularibacter muris</name>
    <dbReference type="NCBI Taxonomy" id="1796619"/>
    <lineage>
        <taxon>Bacteria</taxon>
        <taxon>Bacillati</taxon>
        <taxon>Bacillota</taxon>
        <taxon>Clostridia</taxon>
        <taxon>Eubacteriales</taxon>
        <taxon>Eubacteriaceae</taxon>
        <taxon>Irregularibacter</taxon>
    </lineage>
</organism>
<keyword evidence="1" id="KW-0175">Coiled coil</keyword>
<feature type="transmembrane region" description="Helical" evidence="2">
    <location>
        <begin position="6"/>
        <end position="28"/>
    </location>
</feature>
<keyword evidence="2" id="KW-0472">Membrane</keyword>